<dbReference type="Gene3D" id="3.90.550.10">
    <property type="entry name" value="Spore Coat Polysaccharide Biosynthesis Protein SpsA, Chain A"/>
    <property type="match status" value="1"/>
</dbReference>
<dbReference type="InterPro" id="IPR050065">
    <property type="entry name" value="GlmU-like"/>
</dbReference>
<feature type="non-terminal residue" evidence="6">
    <location>
        <position position="279"/>
    </location>
</feature>
<evidence type="ECO:0000313" key="6">
    <source>
        <dbReference type="EMBL" id="SVB16378.1"/>
    </source>
</evidence>
<dbReference type="SUPFAM" id="SSF53448">
    <property type="entry name" value="Nucleotide-diphospho-sugar transferases"/>
    <property type="match status" value="1"/>
</dbReference>
<keyword evidence="3" id="KW-0548">Nucleotidyltransferase</keyword>
<evidence type="ECO:0000256" key="2">
    <source>
        <dbReference type="ARBA" id="ARBA00022679"/>
    </source>
</evidence>
<organism evidence="6">
    <name type="scientific">marine metagenome</name>
    <dbReference type="NCBI Taxonomy" id="408172"/>
    <lineage>
        <taxon>unclassified sequences</taxon>
        <taxon>metagenomes</taxon>
        <taxon>ecological metagenomes</taxon>
    </lineage>
</organism>
<feature type="domain" description="Nucleotidyl transferase" evidence="5">
    <location>
        <begin position="12"/>
        <end position="214"/>
    </location>
</feature>
<comment type="catalytic activity">
    <reaction evidence="4">
        <text>N-acetyl-alpha-D-glucosamine 1-phosphate + UTP + H(+) = UDP-N-acetyl-alpha-D-glucosamine + diphosphate</text>
        <dbReference type="Rhea" id="RHEA:13509"/>
        <dbReference type="ChEBI" id="CHEBI:15378"/>
        <dbReference type="ChEBI" id="CHEBI:33019"/>
        <dbReference type="ChEBI" id="CHEBI:46398"/>
        <dbReference type="ChEBI" id="CHEBI:57705"/>
        <dbReference type="ChEBI" id="CHEBI:57776"/>
        <dbReference type="EC" id="2.7.7.23"/>
    </reaction>
</comment>
<name>A0A382BRD2_9ZZZZ</name>
<dbReference type="PANTHER" id="PTHR43584">
    <property type="entry name" value="NUCLEOTIDYL TRANSFERASE"/>
    <property type="match status" value="1"/>
</dbReference>
<dbReference type="EC" id="2.7.7.23" evidence="1"/>
<evidence type="ECO:0000256" key="4">
    <source>
        <dbReference type="ARBA" id="ARBA00048493"/>
    </source>
</evidence>
<dbReference type="GO" id="GO:0003977">
    <property type="term" value="F:UDP-N-acetylglucosamine diphosphorylase activity"/>
    <property type="evidence" value="ECO:0007669"/>
    <property type="project" value="UniProtKB-EC"/>
</dbReference>
<dbReference type="PANTHER" id="PTHR43584:SF3">
    <property type="entry name" value="BIFUNCTIONAL PROTEIN GLMU"/>
    <property type="match status" value="1"/>
</dbReference>
<evidence type="ECO:0000256" key="1">
    <source>
        <dbReference type="ARBA" id="ARBA00012457"/>
    </source>
</evidence>
<reference evidence="6" key="1">
    <citation type="submission" date="2018-05" db="EMBL/GenBank/DDBJ databases">
        <authorList>
            <person name="Lanie J.A."/>
            <person name="Ng W.-L."/>
            <person name="Kazmierczak K.M."/>
            <person name="Andrzejewski T.M."/>
            <person name="Davidsen T.M."/>
            <person name="Wayne K.J."/>
            <person name="Tettelin H."/>
            <person name="Glass J.I."/>
            <person name="Rusch D."/>
            <person name="Podicherti R."/>
            <person name="Tsui H.-C.T."/>
            <person name="Winkler M.E."/>
        </authorList>
    </citation>
    <scope>NUCLEOTIDE SEQUENCE</scope>
</reference>
<sequence length="279" mass="30778">MTRPYLPKDLTAIVLAAGNGDRMKSQTPKPLHKVCGREMLNMVLDAIELSGIESSVTIVPLDHQLFKISIGDRTRFEVQRQAKGTGHALLQAKNSARNSSFILVLNGDIPLITPETISRLTSLHQEKGSTVTFLTTRRNNPSGSGRVSRTPNGVVEAIVEECDADSKVKHITEVNCGVYCFKSPWVWSALESLQPSSTNEFYLTDLIALALKQNLGVETLETTQEEEVINVNDRIQLAEAEVILQEKIRVEWMKSGVTMADPISTYIEQGVDIGEDTSI</sequence>
<keyword evidence="2" id="KW-0808">Transferase</keyword>
<dbReference type="InterPro" id="IPR005835">
    <property type="entry name" value="NTP_transferase_dom"/>
</dbReference>
<accession>A0A382BRD2</accession>
<dbReference type="Pfam" id="PF00483">
    <property type="entry name" value="NTP_transferase"/>
    <property type="match status" value="1"/>
</dbReference>
<dbReference type="InterPro" id="IPR029044">
    <property type="entry name" value="Nucleotide-diphossugar_trans"/>
</dbReference>
<protein>
    <recommendedName>
        <fullName evidence="1">UDP-N-acetylglucosamine diphosphorylase</fullName>
        <ecNumber evidence="1">2.7.7.23</ecNumber>
    </recommendedName>
</protein>
<evidence type="ECO:0000256" key="3">
    <source>
        <dbReference type="ARBA" id="ARBA00022695"/>
    </source>
</evidence>
<evidence type="ECO:0000259" key="5">
    <source>
        <dbReference type="Pfam" id="PF00483"/>
    </source>
</evidence>
<dbReference type="AlphaFoldDB" id="A0A382BRD2"/>
<proteinExistence type="predicted"/>
<dbReference type="EMBL" id="UINC01031017">
    <property type="protein sequence ID" value="SVB16378.1"/>
    <property type="molecule type" value="Genomic_DNA"/>
</dbReference>
<gene>
    <name evidence="6" type="ORF">METZ01_LOCUS169232</name>
</gene>